<dbReference type="EMBL" id="MFNF01000017">
    <property type="protein sequence ID" value="OGH03371.1"/>
    <property type="molecule type" value="Genomic_DNA"/>
</dbReference>
<dbReference type="Proteomes" id="UP000177583">
    <property type="component" value="Unassembled WGS sequence"/>
</dbReference>
<evidence type="ECO:0000313" key="4">
    <source>
        <dbReference type="EMBL" id="OGH03371.1"/>
    </source>
</evidence>
<dbReference type="SUPFAM" id="SSF48452">
    <property type="entry name" value="TPR-like"/>
    <property type="match status" value="1"/>
</dbReference>
<dbReference type="SMART" id="SM00028">
    <property type="entry name" value="TPR"/>
    <property type="match status" value="5"/>
</dbReference>
<dbReference type="Pfam" id="PF13181">
    <property type="entry name" value="TPR_8"/>
    <property type="match status" value="2"/>
</dbReference>
<feature type="compositionally biased region" description="Basic and acidic residues" evidence="3">
    <location>
        <begin position="565"/>
        <end position="575"/>
    </location>
</feature>
<evidence type="ECO:0008006" key="6">
    <source>
        <dbReference type="Google" id="ProtNLM"/>
    </source>
</evidence>
<sequence length="575" mass="65669">MPIASKQVFSMSESSGPQAPSAQVQEVLQKGFLLLRGKLMKSASVEFQKALGLDPQGAKTGLGQQFARLIKADSFEEALNLGRILLELEPKNYVILNHLGNCARHLKLREQADRFYRLCYQIKPDYTKAHLNFGANGAKLEAYDQEVEEFLARWIPVRKLRLPTYQGDPDLIETVKRNLAAAGKPQDPATIQETLAERVKTNWRNSPPDLVQNVIQSDNFNFALFAFENGDFAKASEIFCRLSNQKSVMPEVATLCALSKFNLDPSDENFLALEQLRTSQPYNRALNQNLGITFLKAGKPLEGHLFLCNAARLLSRSQGLYRVEEILAHGDDLFLEDRKQDALGLYEEACLIQERPEIRAKMGDVYRSLDDHDQALVCYQKMRELDPNGELTRTLLQEVHDGYLKLAETAMEEKKFQNALADNFRAEKILRQMETLKQRVRILGVLNRNSEVDLLQDEINKMRIQKELAEIEARRQALILQGKQFYRAKDYLKAAKALEDALSMKKDKDVFMLLAGIYKGLKHTRALNALLFKWKSMPEPALEVEEEEDKQEKEEEQQLAMMGEIESRPQLDLDF</sequence>
<reference evidence="4 5" key="1">
    <citation type="journal article" date="2016" name="Nat. Commun.">
        <title>Thousands of microbial genomes shed light on interconnected biogeochemical processes in an aquifer system.</title>
        <authorList>
            <person name="Anantharaman K."/>
            <person name="Brown C.T."/>
            <person name="Hug L.A."/>
            <person name="Sharon I."/>
            <person name="Castelle C.J."/>
            <person name="Probst A.J."/>
            <person name="Thomas B.C."/>
            <person name="Singh A."/>
            <person name="Wilkins M.J."/>
            <person name="Karaoz U."/>
            <person name="Brodie E.L."/>
            <person name="Williams K.H."/>
            <person name="Hubbard S.S."/>
            <person name="Banfield J.F."/>
        </authorList>
    </citation>
    <scope>NUCLEOTIDE SEQUENCE [LARGE SCALE GENOMIC DNA]</scope>
</reference>
<dbReference type="GO" id="GO:0000030">
    <property type="term" value="F:mannosyltransferase activity"/>
    <property type="evidence" value="ECO:0007669"/>
    <property type="project" value="TreeGrafter"/>
</dbReference>
<feature type="region of interest" description="Disordered" evidence="3">
    <location>
        <begin position="1"/>
        <end position="21"/>
    </location>
</feature>
<keyword evidence="2" id="KW-0175">Coiled coil</keyword>
<feature type="region of interest" description="Disordered" evidence="3">
    <location>
        <begin position="542"/>
        <end position="575"/>
    </location>
</feature>
<dbReference type="PROSITE" id="PS50005">
    <property type="entry name" value="TPR"/>
    <property type="match status" value="1"/>
</dbReference>
<name>A0A1F6GZ96_9PROT</name>
<feature type="compositionally biased region" description="Polar residues" evidence="3">
    <location>
        <begin position="7"/>
        <end position="21"/>
    </location>
</feature>
<dbReference type="GO" id="GO:0035269">
    <property type="term" value="P:protein O-linked glycosylation via mannose"/>
    <property type="evidence" value="ECO:0007669"/>
    <property type="project" value="TreeGrafter"/>
</dbReference>
<feature type="coiled-coil region" evidence="2">
    <location>
        <begin position="452"/>
        <end position="481"/>
    </location>
</feature>
<feature type="compositionally biased region" description="Acidic residues" evidence="3">
    <location>
        <begin position="542"/>
        <end position="557"/>
    </location>
</feature>
<evidence type="ECO:0000313" key="5">
    <source>
        <dbReference type="Proteomes" id="UP000177583"/>
    </source>
</evidence>
<organism evidence="4 5">
    <name type="scientific">Candidatus Lambdaproteobacteria bacterium RIFOXYD2_FULL_56_26</name>
    <dbReference type="NCBI Taxonomy" id="1817773"/>
    <lineage>
        <taxon>Bacteria</taxon>
        <taxon>Pseudomonadati</taxon>
        <taxon>Pseudomonadota</taxon>
        <taxon>Candidatus Lambdaproteobacteria</taxon>
    </lineage>
</organism>
<proteinExistence type="predicted"/>
<dbReference type="PANTHER" id="PTHR44216:SF3">
    <property type="entry name" value="PROTEIN O-MANNOSYL-TRANSFERASE TMTC2"/>
    <property type="match status" value="1"/>
</dbReference>
<evidence type="ECO:0000256" key="1">
    <source>
        <dbReference type="PROSITE-ProRule" id="PRU00339"/>
    </source>
</evidence>
<protein>
    <recommendedName>
        <fullName evidence="6">Tetratricopeptide repeat protein</fullName>
    </recommendedName>
</protein>
<dbReference type="InterPro" id="IPR052384">
    <property type="entry name" value="TMTC_O-mannosyltransferase"/>
</dbReference>
<gene>
    <name evidence="4" type="ORF">A2557_02490</name>
</gene>
<dbReference type="PANTHER" id="PTHR44216">
    <property type="entry name" value="PROTEIN O-MANNOSYL-TRANSFERASE TMTC2"/>
    <property type="match status" value="1"/>
</dbReference>
<dbReference type="AlphaFoldDB" id="A0A1F6GZ96"/>
<dbReference type="InterPro" id="IPR019734">
    <property type="entry name" value="TPR_rpt"/>
</dbReference>
<feature type="repeat" description="TPR" evidence="1">
    <location>
        <begin position="356"/>
        <end position="389"/>
    </location>
</feature>
<evidence type="ECO:0000256" key="2">
    <source>
        <dbReference type="SAM" id="Coils"/>
    </source>
</evidence>
<keyword evidence="1" id="KW-0802">TPR repeat</keyword>
<accession>A0A1F6GZ96</accession>
<dbReference type="Gene3D" id="1.25.40.10">
    <property type="entry name" value="Tetratricopeptide repeat domain"/>
    <property type="match status" value="2"/>
</dbReference>
<evidence type="ECO:0000256" key="3">
    <source>
        <dbReference type="SAM" id="MobiDB-lite"/>
    </source>
</evidence>
<comment type="caution">
    <text evidence="4">The sequence shown here is derived from an EMBL/GenBank/DDBJ whole genome shotgun (WGS) entry which is preliminary data.</text>
</comment>
<dbReference type="InterPro" id="IPR011990">
    <property type="entry name" value="TPR-like_helical_dom_sf"/>
</dbReference>